<dbReference type="RefSeq" id="WP_111972290.1">
    <property type="nucleotide sequence ID" value="NZ_UAVS01000001.1"/>
</dbReference>
<dbReference type="InterPro" id="IPR036363">
    <property type="entry name" value="Thiol_cytolysin_ab_sf"/>
</dbReference>
<protein>
    <submittedName>
        <fullName evidence="1">Thiol-activated cytolysin</fullName>
    </submittedName>
</protein>
<gene>
    <name evidence="1" type="primary">ply</name>
    <name evidence="1" type="ORF">NCTC11545_00763</name>
</gene>
<dbReference type="PROSITE" id="PS51257">
    <property type="entry name" value="PROKAR_LIPOPROTEIN"/>
    <property type="match status" value="1"/>
</dbReference>
<dbReference type="InterPro" id="IPR036359">
    <property type="entry name" value="Thiol_cytolysin_sf"/>
</dbReference>
<dbReference type="Proteomes" id="UP000250169">
    <property type="component" value="Unassembled WGS sequence"/>
</dbReference>
<dbReference type="SUPFAM" id="SSF56978">
    <property type="entry name" value="Perfringolysin"/>
    <property type="match status" value="1"/>
</dbReference>
<name>A0A2X2SJX8_CAPOC</name>
<evidence type="ECO:0000313" key="2">
    <source>
        <dbReference type="Proteomes" id="UP000250169"/>
    </source>
</evidence>
<dbReference type="Pfam" id="PF01289">
    <property type="entry name" value="Thiol_cytolysin"/>
    <property type="match status" value="1"/>
</dbReference>
<dbReference type="Gene3D" id="3.40.30.40">
    <property type="entry name" value="Perfringolysin"/>
    <property type="match status" value="1"/>
</dbReference>
<dbReference type="AlphaFoldDB" id="A0A2X2SJX8"/>
<sequence>MRKHFLIGFIIVIIALVVTSCKKDENSLSDKLSGLKAVTFPEKEEVLKTKTLRELGGGQKEILQLVKKSLPVDPVNVVEDSKLDVIYPGSILRGDSFMEGDLDPIAVVNPKEITISISLKGKGYKVKRTTRPSVSDIRQQLNDLSYDTIIDHNNVPNYLEYESNSVDTYGSFNKTLKAHIRASALFGLVRGSLHYETSELSIKQTKYVLIKVRQFLYNVAVDPKPYNEWGDLEQSSIGDYEPVYVSSVDYGRVAHLLVKTTMTAEETYKQISGSIRAGWFLVKAGGSVETSDATKKMFQSGEIKVITVGGPLGYGKDIQDLETFIRFLQSPSAEELVKSAAPISYKIRTLKDNKTVHVRSFYTEVRKSIVK</sequence>
<proteinExistence type="predicted"/>
<accession>A0A2X2SJX8</accession>
<dbReference type="EMBL" id="UAVS01000001">
    <property type="protein sequence ID" value="SQA93392.1"/>
    <property type="molecule type" value="Genomic_DNA"/>
</dbReference>
<organism evidence="1 2">
    <name type="scientific">Capnocytophaga ochracea</name>
    <dbReference type="NCBI Taxonomy" id="1018"/>
    <lineage>
        <taxon>Bacteria</taxon>
        <taxon>Pseudomonadati</taxon>
        <taxon>Bacteroidota</taxon>
        <taxon>Flavobacteriia</taxon>
        <taxon>Flavobacteriales</taxon>
        <taxon>Flavobacteriaceae</taxon>
        <taxon>Capnocytophaga</taxon>
    </lineage>
</organism>
<dbReference type="GO" id="GO:0015485">
    <property type="term" value="F:cholesterol binding"/>
    <property type="evidence" value="ECO:0007669"/>
    <property type="project" value="InterPro"/>
</dbReference>
<dbReference type="InterPro" id="IPR001869">
    <property type="entry name" value="Thiol_cytolysin"/>
</dbReference>
<dbReference type="PRINTS" id="PR01400">
    <property type="entry name" value="TACYTOLYSIN"/>
</dbReference>
<evidence type="ECO:0000313" key="1">
    <source>
        <dbReference type="EMBL" id="SQA93392.1"/>
    </source>
</evidence>
<dbReference type="Gene3D" id="3.90.840.10">
    <property type="entry name" value="Thiol-activated cytolysin superfamily/Thiol-activated cytolysin, alpha-beta domain"/>
    <property type="match status" value="1"/>
</dbReference>
<reference evidence="1 2" key="1">
    <citation type="submission" date="2018-06" db="EMBL/GenBank/DDBJ databases">
        <authorList>
            <consortium name="Pathogen Informatics"/>
            <person name="Doyle S."/>
        </authorList>
    </citation>
    <scope>NUCLEOTIDE SEQUENCE [LARGE SCALE GENOMIC DNA]</scope>
    <source>
        <strain evidence="1 2">NCTC11545</strain>
    </source>
</reference>